<dbReference type="InterPro" id="IPR046342">
    <property type="entry name" value="CBS_dom_sf"/>
</dbReference>
<sequence length="86" mass="9514">MVNEHRVVFGLLRAKELDADPARRIEEVMRPGPSTFRPHVAIAEMASFMVEHDLETSPITSSDGRLIGILVRDDAVAAHKEHEGLA</sequence>
<name>A0A538U0V3_UNCEI</name>
<feature type="domain" description="CBS" evidence="2">
    <location>
        <begin position="29"/>
        <end position="86"/>
    </location>
</feature>
<gene>
    <name evidence="3" type="ORF">E6K81_14715</name>
</gene>
<dbReference type="Pfam" id="PF00571">
    <property type="entry name" value="CBS"/>
    <property type="match status" value="1"/>
</dbReference>
<proteinExistence type="predicted"/>
<reference evidence="3 4" key="1">
    <citation type="journal article" date="2019" name="Nat. Microbiol.">
        <title>Mediterranean grassland soil C-N compound turnover is dependent on rainfall and depth, and is mediated by genomically divergent microorganisms.</title>
        <authorList>
            <person name="Diamond S."/>
            <person name="Andeer P.F."/>
            <person name="Li Z."/>
            <person name="Crits-Christoph A."/>
            <person name="Burstein D."/>
            <person name="Anantharaman K."/>
            <person name="Lane K.R."/>
            <person name="Thomas B.C."/>
            <person name="Pan C."/>
            <person name="Northen T.R."/>
            <person name="Banfield J.F."/>
        </authorList>
    </citation>
    <scope>NUCLEOTIDE SEQUENCE [LARGE SCALE GENOMIC DNA]</scope>
    <source>
        <strain evidence="3">WS_11</strain>
    </source>
</reference>
<dbReference type="Proteomes" id="UP000319771">
    <property type="component" value="Unassembled WGS sequence"/>
</dbReference>
<evidence type="ECO:0000313" key="3">
    <source>
        <dbReference type="EMBL" id="TMQ69536.1"/>
    </source>
</evidence>
<dbReference type="PROSITE" id="PS51371">
    <property type="entry name" value="CBS"/>
    <property type="match status" value="1"/>
</dbReference>
<comment type="caution">
    <text evidence="3">The sequence shown here is derived from an EMBL/GenBank/DDBJ whole genome shotgun (WGS) entry which is preliminary data.</text>
</comment>
<dbReference type="SUPFAM" id="SSF54631">
    <property type="entry name" value="CBS-domain pair"/>
    <property type="match status" value="1"/>
</dbReference>
<dbReference type="Gene3D" id="3.10.580.10">
    <property type="entry name" value="CBS-domain"/>
    <property type="match status" value="1"/>
</dbReference>
<dbReference type="AlphaFoldDB" id="A0A538U0V3"/>
<protein>
    <recommendedName>
        <fullName evidence="2">CBS domain-containing protein</fullName>
    </recommendedName>
</protein>
<accession>A0A538U0V3</accession>
<keyword evidence="1" id="KW-0129">CBS domain</keyword>
<dbReference type="EMBL" id="VBPB01000300">
    <property type="protein sequence ID" value="TMQ69536.1"/>
    <property type="molecule type" value="Genomic_DNA"/>
</dbReference>
<dbReference type="InterPro" id="IPR000644">
    <property type="entry name" value="CBS_dom"/>
</dbReference>
<organism evidence="3 4">
    <name type="scientific">Eiseniibacteriota bacterium</name>
    <dbReference type="NCBI Taxonomy" id="2212470"/>
    <lineage>
        <taxon>Bacteria</taxon>
        <taxon>Candidatus Eiseniibacteriota</taxon>
    </lineage>
</organism>
<evidence type="ECO:0000313" key="4">
    <source>
        <dbReference type="Proteomes" id="UP000319771"/>
    </source>
</evidence>
<evidence type="ECO:0000259" key="2">
    <source>
        <dbReference type="PROSITE" id="PS51371"/>
    </source>
</evidence>
<evidence type="ECO:0000256" key="1">
    <source>
        <dbReference type="PROSITE-ProRule" id="PRU00703"/>
    </source>
</evidence>